<keyword evidence="3 5" id="KW-0347">Helicase</keyword>
<dbReference type="Proteomes" id="UP000240509">
    <property type="component" value="Unassembled WGS sequence"/>
</dbReference>
<dbReference type="PANTHER" id="PTHR11070">
    <property type="entry name" value="UVRD / RECB / PCRA DNA HELICASE FAMILY MEMBER"/>
    <property type="match status" value="1"/>
</dbReference>
<proteinExistence type="predicted"/>
<dbReference type="Gene3D" id="3.40.50.300">
    <property type="entry name" value="P-loop containing nucleotide triphosphate hydrolases"/>
    <property type="match status" value="1"/>
</dbReference>
<dbReference type="GO" id="GO:0003677">
    <property type="term" value="F:DNA binding"/>
    <property type="evidence" value="ECO:0007669"/>
    <property type="project" value="InterPro"/>
</dbReference>
<dbReference type="GO" id="GO:0000725">
    <property type="term" value="P:recombinational repair"/>
    <property type="evidence" value="ECO:0007669"/>
    <property type="project" value="TreeGrafter"/>
</dbReference>
<sequence length="633" mass="73757">MEKICMIEITEEDVAYSESLLLPEGYTFDEERTNIIKCLETKDIKACPGSGKTTTLLAKLAIISTKMPLPSKSGVCVLTHTNVAIKEIKAQLGLNGAQLFDYPNNCSTIQKFINKYLTIPAYVNLFNKRPIRIDDEIYNETIKNEYYKVVPRRYRYGIERKDPNLIYSMRFDMETQDIVKGLYGSLIYANKDSPSYKYLLRLKLHMLKLGVLCYDDAFCLANDYLDKYPQLKEVFSQRFSYVFIDEMQDTMKHQNELLNKLFDDSVIMQRIGDKNQSIYDNYDAEGAWEISDNFMSISESKRFSHSIANIVKNICVEPQDLIGNSEIREIQPTIIVFNKETINSVIPYFGEKILINELNKEANPVFKAIGWVTKEHEKADTLLDYWEGFSRAWKQRIDFDYLSSYLIKFPPEDIGDKGASIYKQSILRGILKALRLMEERDNNERYFTAKSFQEFLQNDYQEIYEILLLRLAAWCLAIQNGENIHEEVKEFIEIELNKIFNWGRLSLLNEFFERQEEAKEVPITTSSNIFTFEGASDSIDIVFDSIHGVKGETHTATLYLETFFREYDIARIINYLKGNHAQTNKKYTLQNLKMSYVGLTRPSHMLCIAVHEETVKNHEQDLQEAGWRIEYVN</sequence>
<protein>
    <recommendedName>
        <fullName evidence="6">UvrD-like helicase ATP-binding domain-containing protein</fullName>
    </recommendedName>
</protein>
<comment type="caution">
    <text evidence="7">The sequence shown here is derived from an EMBL/GenBank/DDBJ whole genome shotgun (WGS) entry which is preliminary data.</text>
</comment>
<dbReference type="AlphaFoldDB" id="A0A2T4U3X9"/>
<dbReference type="PROSITE" id="PS51198">
    <property type="entry name" value="UVRD_HELICASE_ATP_BIND"/>
    <property type="match status" value="1"/>
</dbReference>
<feature type="binding site" evidence="5">
    <location>
        <begin position="46"/>
        <end position="53"/>
    </location>
    <ligand>
        <name>ATP</name>
        <dbReference type="ChEBI" id="CHEBI:30616"/>
    </ligand>
</feature>
<feature type="domain" description="UvrD-like helicase ATP-binding" evidence="6">
    <location>
        <begin position="25"/>
        <end position="328"/>
    </location>
</feature>
<dbReference type="InterPro" id="IPR014016">
    <property type="entry name" value="UvrD-like_ATP-bd"/>
</dbReference>
<dbReference type="GO" id="GO:0043138">
    <property type="term" value="F:3'-5' DNA helicase activity"/>
    <property type="evidence" value="ECO:0007669"/>
    <property type="project" value="TreeGrafter"/>
</dbReference>
<gene>
    <name evidence="7" type="ORF">C6Y45_12940</name>
</gene>
<keyword evidence="1 5" id="KW-0547">Nucleotide-binding</keyword>
<keyword evidence="2 5" id="KW-0378">Hydrolase</keyword>
<dbReference type="GO" id="GO:0005524">
    <property type="term" value="F:ATP binding"/>
    <property type="evidence" value="ECO:0007669"/>
    <property type="project" value="UniProtKB-UniRule"/>
</dbReference>
<keyword evidence="4 5" id="KW-0067">ATP-binding</keyword>
<organism evidence="7 8">
    <name type="scientific">Alkalicoccus saliphilus</name>
    <dbReference type="NCBI Taxonomy" id="200989"/>
    <lineage>
        <taxon>Bacteria</taxon>
        <taxon>Bacillati</taxon>
        <taxon>Bacillota</taxon>
        <taxon>Bacilli</taxon>
        <taxon>Bacillales</taxon>
        <taxon>Bacillaceae</taxon>
        <taxon>Alkalicoccus</taxon>
    </lineage>
</organism>
<dbReference type="EMBL" id="PZJJ01000024">
    <property type="protein sequence ID" value="PTL38096.1"/>
    <property type="molecule type" value="Genomic_DNA"/>
</dbReference>
<dbReference type="Pfam" id="PF00580">
    <property type="entry name" value="UvrD-helicase"/>
    <property type="match status" value="1"/>
</dbReference>
<evidence type="ECO:0000256" key="5">
    <source>
        <dbReference type="PROSITE-ProRule" id="PRU00560"/>
    </source>
</evidence>
<dbReference type="PANTHER" id="PTHR11070:SF2">
    <property type="entry name" value="ATP-DEPENDENT DNA HELICASE SRS2"/>
    <property type="match status" value="1"/>
</dbReference>
<evidence type="ECO:0000256" key="2">
    <source>
        <dbReference type="ARBA" id="ARBA00022801"/>
    </source>
</evidence>
<evidence type="ECO:0000313" key="7">
    <source>
        <dbReference type="EMBL" id="PTL38096.1"/>
    </source>
</evidence>
<evidence type="ECO:0000256" key="1">
    <source>
        <dbReference type="ARBA" id="ARBA00022741"/>
    </source>
</evidence>
<dbReference type="SUPFAM" id="SSF52540">
    <property type="entry name" value="P-loop containing nucleoside triphosphate hydrolases"/>
    <property type="match status" value="1"/>
</dbReference>
<evidence type="ECO:0000256" key="4">
    <source>
        <dbReference type="ARBA" id="ARBA00022840"/>
    </source>
</evidence>
<name>A0A2T4U3X9_9BACI</name>
<dbReference type="InterPro" id="IPR000212">
    <property type="entry name" value="DNA_helicase_UvrD/REP"/>
</dbReference>
<dbReference type="InterPro" id="IPR027417">
    <property type="entry name" value="P-loop_NTPase"/>
</dbReference>
<dbReference type="GO" id="GO:0016787">
    <property type="term" value="F:hydrolase activity"/>
    <property type="evidence" value="ECO:0007669"/>
    <property type="project" value="UniProtKB-UniRule"/>
</dbReference>
<evidence type="ECO:0000256" key="3">
    <source>
        <dbReference type="ARBA" id="ARBA00022806"/>
    </source>
</evidence>
<keyword evidence="8" id="KW-1185">Reference proteome</keyword>
<evidence type="ECO:0000259" key="6">
    <source>
        <dbReference type="PROSITE" id="PS51198"/>
    </source>
</evidence>
<reference evidence="7 8" key="1">
    <citation type="submission" date="2018-03" db="EMBL/GenBank/DDBJ databases">
        <title>Alkalicoccus saliphilus sp. nov., isolated from a mineral pool.</title>
        <authorList>
            <person name="Zhao B."/>
        </authorList>
    </citation>
    <scope>NUCLEOTIDE SEQUENCE [LARGE SCALE GENOMIC DNA]</scope>
    <source>
        <strain evidence="7 8">6AG</strain>
    </source>
</reference>
<accession>A0A2T4U3X9</accession>
<evidence type="ECO:0000313" key="8">
    <source>
        <dbReference type="Proteomes" id="UP000240509"/>
    </source>
</evidence>